<dbReference type="Proteomes" id="UP000422108">
    <property type="component" value="Chromosome"/>
</dbReference>
<dbReference type="InterPro" id="IPR047654">
    <property type="entry name" value="IS1634_transpos"/>
</dbReference>
<dbReference type="PANTHER" id="PTHR34614">
    <property type="match status" value="1"/>
</dbReference>
<dbReference type="GO" id="GO:0004803">
    <property type="term" value="F:transposase activity"/>
    <property type="evidence" value="ECO:0007669"/>
    <property type="project" value="InterPro"/>
</dbReference>
<feature type="domain" description="Transposase IS4-like" evidence="1">
    <location>
        <begin position="196"/>
        <end position="478"/>
    </location>
</feature>
<dbReference type="InterPro" id="IPR012337">
    <property type="entry name" value="RNaseH-like_sf"/>
</dbReference>
<dbReference type="NCBIfam" id="NF033559">
    <property type="entry name" value="transpos_IS1634"/>
    <property type="match status" value="1"/>
</dbReference>
<dbReference type="EMBL" id="AP021879">
    <property type="protein sequence ID" value="BBO88050.1"/>
    <property type="molecule type" value="Genomic_DNA"/>
</dbReference>
<accession>A0A5K8A7D0</accession>
<name>A0A5K8A7D0_9BACT</name>
<protein>
    <submittedName>
        <fullName evidence="2">Transposase</fullName>
    </submittedName>
</protein>
<dbReference type="PANTHER" id="PTHR34614:SF2">
    <property type="entry name" value="TRANSPOSASE IS4-LIKE DOMAIN-CONTAINING PROTEIN"/>
    <property type="match status" value="1"/>
</dbReference>
<dbReference type="GO" id="GO:0006313">
    <property type="term" value="P:DNA transposition"/>
    <property type="evidence" value="ECO:0007669"/>
    <property type="project" value="InterPro"/>
</dbReference>
<proteinExistence type="predicted"/>
<dbReference type="SUPFAM" id="SSF53098">
    <property type="entry name" value="Ribonuclease H-like"/>
    <property type="match status" value="1"/>
</dbReference>
<evidence type="ECO:0000313" key="2">
    <source>
        <dbReference type="EMBL" id="BBO88050.1"/>
    </source>
</evidence>
<sequence>MFARVKKSGNHQYLQIVENRKEKGKVKQRVVATVGRMDRLQEKGRVETLIRSLSRFSEQTMLILSGKSDLAADAKKIGPVLIFERLWKETGIQAAIVRSLKGRRFEFNVERAIFLTVLHRLMVSGSDRFCHRWCRDYIIDGIDDLDLHHLYRAMGFLGEQIEDQDGATPFSPRCNKDLIEESIFSHRRDLFTHLDLVFFDTTSIYFEGRGGESIGQRGFSKDHRPDLPQMVVGAILDDKGQPICCEMWPGNTADVKTLLPIVKRLKTRFKIGRICIVADRGMISANTIKQLESKDSPIPYILGARMRKVKEIRDRVLSQPGRYKQVRPESYDRNKPAPLKVKQVEIDGNRYIVCVNTRQQRKDAADREAIVSALTKQLKKGPKSLVGNKGYRKYLKLEKNSACIDKDRIKYEARFDGKWVLRTNTDLPADQVALKYKELWQVEKVFRDVKSLLTTRPIFHQKDSTIRGHVFCSFLALVLRKELDRRLLKKGHRFEWAEIKQDLKALQRVTIEEDGWRLSIRSRSQGVCGKVFQCVGVALPATIQEA</sequence>
<gene>
    <name evidence="2" type="ORF">DSCOOX_12300</name>
</gene>
<dbReference type="GO" id="GO:0003677">
    <property type="term" value="F:DNA binding"/>
    <property type="evidence" value="ECO:0007669"/>
    <property type="project" value="InterPro"/>
</dbReference>
<dbReference type="Pfam" id="PF01609">
    <property type="entry name" value="DDE_Tnp_1"/>
    <property type="match status" value="1"/>
</dbReference>
<dbReference type="InterPro" id="IPR002559">
    <property type="entry name" value="Transposase_11"/>
</dbReference>
<dbReference type="RefSeq" id="WP_155309425.1">
    <property type="nucleotide sequence ID" value="NZ_AP021879.1"/>
</dbReference>
<reference evidence="2 3" key="1">
    <citation type="submission" date="2019-11" db="EMBL/GenBank/DDBJ databases">
        <title>Comparative genomics of hydrocarbon-degrading Desulfosarcina strains.</title>
        <authorList>
            <person name="Watanabe M."/>
            <person name="Kojima H."/>
            <person name="Fukui M."/>
        </authorList>
    </citation>
    <scope>NUCLEOTIDE SEQUENCE [LARGE SCALE GENOMIC DNA]</scope>
    <source>
        <strain evidence="3">oXyS1</strain>
    </source>
</reference>
<keyword evidence="3" id="KW-1185">Reference proteome</keyword>
<dbReference type="AlphaFoldDB" id="A0A5K8A7D0"/>
<organism evidence="2 3">
    <name type="scientific">Desulfosarcina ovata subsp. ovata</name>
    <dbReference type="NCBI Taxonomy" id="2752305"/>
    <lineage>
        <taxon>Bacteria</taxon>
        <taxon>Pseudomonadati</taxon>
        <taxon>Thermodesulfobacteriota</taxon>
        <taxon>Desulfobacteria</taxon>
        <taxon>Desulfobacterales</taxon>
        <taxon>Desulfosarcinaceae</taxon>
        <taxon>Desulfosarcina</taxon>
    </lineage>
</organism>
<evidence type="ECO:0000313" key="3">
    <source>
        <dbReference type="Proteomes" id="UP000422108"/>
    </source>
</evidence>
<evidence type="ECO:0000259" key="1">
    <source>
        <dbReference type="Pfam" id="PF01609"/>
    </source>
</evidence>